<evidence type="ECO:0000313" key="2">
    <source>
        <dbReference type="Proteomes" id="UP001054837"/>
    </source>
</evidence>
<sequence>MLDGPEKDSAYRPTSIQLVQSSAWQWQHQNVRRPGKGLCLPSDVTSINSAIDYCLGKTLEKYMMGL</sequence>
<dbReference type="AlphaFoldDB" id="A0AAV4W6Y0"/>
<name>A0AAV4W6Y0_9ARAC</name>
<proteinExistence type="predicted"/>
<dbReference type="Proteomes" id="UP001054837">
    <property type="component" value="Unassembled WGS sequence"/>
</dbReference>
<dbReference type="EMBL" id="BPLQ01014244">
    <property type="protein sequence ID" value="GIY78422.1"/>
    <property type="molecule type" value="Genomic_DNA"/>
</dbReference>
<gene>
    <name evidence="1" type="ORF">CDAR_271991</name>
</gene>
<comment type="caution">
    <text evidence="1">The sequence shown here is derived from an EMBL/GenBank/DDBJ whole genome shotgun (WGS) entry which is preliminary data.</text>
</comment>
<organism evidence="1 2">
    <name type="scientific">Caerostris darwini</name>
    <dbReference type="NCBI Taxonomy" id="1538125"/>
    <lineage>
        <taxon>Eukaryota</taxon>
        <taxon>Metazoa</taxon>
        <taxon>Ecdysozoa</taxon>
        <taxon>Arthropoda</taxon>
        <taxon>Chelicerata</taxon>
        <taxon>Arachnida</taxon>
        <taxon>Araneae</taxon>
        <taxon>Araneomorphae</taxon>
        <taxon>Entelegynae</taxon>
        <taxon>Araneoidea</taxon>
        <taxon>Araneidae</taxon>
        <taxon>Caerostris</taxon>
    </lineage>
</organism>
<protein>
    <submittedName>
        <fullName evidence="1">Uncharacterized protein</fullName>
    </submittedName>
</protein>
<evidence type="ECO:0000313" key="1">
    <source>
        <dbReference type="EMBL" id="GIY78422.1"/>
    </source>
</evidence>
<keyword evidence="2" id="KW-1185">Reference proteome</keyword>
<accession>A0AAV4W6Y0</accession>
<reference evidence="1 2" key="1">
    <citation type="submission" date="2021-06" db="EMBL/GenBank/DDBJ databases">
        <title>Caerostris darwini draft genome.</title>
        <authorList>
            <person name="Kono N."/>
            <person name="Arakawa K."/>
        </authorList>
    </citation>
    <scope>NUCLEOTIDE SEQUENCE [LARGE SCALE GENOMIC DNA]</scope>
</reference>